<feature type="domain" description="BON" evidence="4">
    <location>
        <begin position="315"/>
        <end position="383"/>
    </location>
</feature>
<feature type="domain" description="BON" evidence="4">
    <location>
        <begin position="485"/>
        <end position="551"/>
    </location>
</feature>
<accession>A0A5M6DHB8</accession>
<feature type="domain" description="BON" evidence="4">
    <location>
        <begin position="230"/>
        <end position="298"/>
    </location>
</feature>
<dbReference type="PANTHER" id="PTHR34606">
    <property type="entry name" value="BON DOMAIN-CONTAINING PROTEIN"/>
    <property type="match status" value="1"/>
</dbReference>
<sequence length="551" mass="61423">MTATPISRIRKARIRESTSRNRSRALQRSSSVCWRAVTLVVGLFLFSFTPAWNESPWHGKPLAAQDTPPANQPAESEASGEETIPDAEIAMAVDGELWGAKGVNANRIDVSVERGVVTLDGTVKTILAKDRASRIAGMIKGVRSIIDRLDVQPTIRTDGEIRSDVIAALESDPATDDWEFEIAVDDAVVTLGGDADSHAQQSLATKIIKGVRGVKEIKNETDIRYEDDRSDAEIRTEIQHRLRWDARLDDEQLSVEVDNGEVTLSGIIGSRYEKTLARDDAWVSGVRSVQTDELEVQWWARDKLLRKQQGETVLSNAAISEAVRDTFQYDPRVNAFNLTAICQNGTVTLIGNVDNLKAKRAAAQNAINTTGVWRVKNYLKVRPKEARTAEQIVRDVRMALIRDPVVDRFDIEIESNDGTVYLYGSVDSYFQKAEAEDIVAKVNGVTDVANHLTVSYDQPSFRFGYDWDATRYNYNFDYAKTRQKSDREIEDDVRTQLRWSPFVDEQQVAVSVEDGLATLTGTVDSQIERSDAAENAIEGGAVQVRNRLTVK</sequence>
<protein>
    <submittedName>
        <fullName evidence="5">BON domain-containing protein</fullName>
    </submittedName>
</protein>
<feature type="domain" description="BON" evidence="4">
    <location>
        <begin position="85"/>
        <end position="153"/>
    </location>
</feature>
<dbReference type="PANTHER" id="PTHR34606:SF4">
    <property type="entry name" value="OUTER MEMBRANE LIPOPROTEIN DOLP"/>
    <property type="match status" value="1"/>
</dbReference>
<dbReference type="InterPro" id="IPR007055">
    <property type="entry name" value="BON_dom"/>
</dbReference>
<feature type="domain" description="BON" evidence="4">
    <location>
        <begin position="157"/>
        <end position="225"/>
    </location>
</feature>
<evidence type="ECO:0000256" key="2">
    <source>
        <dbReference type="SAM" id="MobiDB-lite"/>
    </source>
</evidence>
<evidence type="ECO:0000256" key="3">
    <source>
        <dbReference type="SAM" id="Phobius"/>
    </source>
</evidence>
<dbReference type="Gene3D" id="3.30.1340.30">
    <property type="match status" value="6"/>
</dbReference>
<feature type="transmembrane region" description="Helical" evidence="3">
    <location>
        <begin position="32"/>
        <end position="52"/>
    </location>
</feature>
<evidence type="ECO:0000256" key="1">
    <source>
        <dbReference type="ARBA" id="ARBA00022729"/>
    </source>
</evidence>
<organism evidence="5 6">
    <name type="scientific">Roseiconus nitratireducens</name>
    <dbReference type="NCBI Taxonomy" id="2605748"/>
    <lineage>
        <taxon>Bacteria</taxon>
        <taxon>Pseudomonadati</taxon>
        <taxon>Planctomycetota</taxon>
        <taxon>Planctomycetia</taxon>
        <taxon>Pirellulales</taxon>
        <taxon>Pirellulaceae</taxon>
        <taxon>Roseiconus</taxon>
    </lineage>
</organism>
<dbReference type="InterPro" id="IPR051686">
    <property type="entry name" value="Lipoprotein_DolP"/>
</dbReference>
<keyword evidence="1" id="KW-0732">Signal</keyword>
<feature type="region of interest" description="Disordered" evidence="2">
    <location>
        <begin position="59"/>
        <end position="84"/>
    </location>
</feature>
<comment type="caution">
    <text evidence="5">The sequence shown here is derived from an EMBL/GenBank/DDBJ whole genome shotgun (WGS) entry which is preliminary data.</text>
</comment>
<evidence type="ECO:0000313" key="5">
    <source>
        <dbReference type="EMBL" id="KAA5544655.1"/>
    </source>
</evidence>
<dbReference type="AlphaFoldDB" id="A0A5M6DHB8"/>
<gene>
    <name evidence="5" type="ORF">FYK55_10125</name>
</gene>
<proteinExistence type="predicted"/>
<keyword evidence="6" id="KW-1185">Reference proteome</keyword>
<keyword evidence="3" id="KW-0472">Membrane</keyword>
<feature type="domain" description="BON" evidence="4">
    <location>
        <begin position="388"/>
        <end position="456"/>
    </location>
</feature>
<dbReference type="SMART" id="SM00749">
    <property type="entry name" value="BON"/>
    <property type="match status" value="6"/>
</dbReference>
<keyword evidence="3" id="KW-1133">Transmembrane helix</keyword>
<dbReference type="Proteomes" id="UP000324479">
    <property type="component" value="Unassembled WGS sequence"/>
</dbReference>
<evidence type="ECO:0000259" key="4">
    <source>
        <dbReference type="PROSITE" id="PS50914"/>
    </source>
</evidence>
<dbReference type="Pfam" id="PF04972">
    <property type="entry name" value="BON"/>
    <property type="match status" value="6"/>
</dbReference>
<dbReference type="EMBL" id="VWOX01000004">
    <property type="protein sequence ID" value="KAA5544655.1"/>
    <property type="molecule type" value="Genomic_DNA"/>
</dbReference>
<evidence type="ECO:0000313" key="6">
    <source>
        <dbReference type="Proteomes" id="UP000324479"/>
    </source>
</evidence>
<dbReference type="PROSITE" id="PS50914">
    <property type="entry name" value="BON"/>
    <property type="match status" value="6"/>
</dbReference>
<name>A0A5M6DHB8_9BACT</name>
<keyword evidence="3" id="KW-0812">Transmembrane</keyword>
<dbReference type="InterPro" id="IPR014004">
    <property type="entry name" value="Transpt-assoc_nodulatn_dom_bac"/>
</dbReference>
<reference evidence="5 6" key="1">
    <citation type="submission" date="2019-08" db="EMBL/GenBank/DDBJ databases">
        <authorList>
            <person name="Dhanesh K."/>
            <person name="Kumar G."/>
            <person name="Sasikala C."/>
            <person name="Venkata Ramana C."/>
        </authorList>
    </citation>
    <scope>NUCLEOTIDE SEQUENCE [LARGE SCALE GENOMIC DNA]</scope>
    <source>
        <strain evidence="5 6">JC645</strain>
    </source>
</reference>